<reference evidence="3 4" key="1">
    <citation type="submission" date="2015-07" db="EMBL/GenBank/DDBJ databases">
        <title>The genome of the fungus Escovopsis weberi, a specialized disease agent of ant agriculture.</title>
        <authorList>
            <person name="de Man T.J."/>
            <person name="Stajich J.E."/>
            <person name="Kubicek C.P."/>
            <person name="Chenthamara K."/>
            <person name="Atanasova L."/>
            <person name="Druzhinina I.S."/>
            <person name="Birnbaum S."/>
            <person name="Barribeau S.M."/>
            <person name="Teiling C."/>
            <person name="Suen G."/>
            <person name="Currie C."/>
            <person name="Gerardo N.M."/>
        </authorList>
    </citation>
    <scope>NUCLEOTIDE SEQUENCE [LARGE SCALE GENOMIC DNA]</scope>
</reference>
<comment type="caution">
    <text evidence="3">The sequence shown here is derived from an EMBL/GenBank/DDBJ whole genome shotgun (WGS) entry which is preliminary data.</text>
</comment>
<sequence length="289" mass="31587">MFSTRLRLPRTSAALSLRLGLRPAAVHSRRSLHSVPELPHSSYSKDGIPNLMSPDGFKLAWTDYMTFTLDKLNALVVGTELEDKTPKSIALMTAREPSQAAIFNYASMAHNNHFFFANIHPTGTPMPDALRRDLEASFSSIETLRREFILTAGAMFGPGFLWLVKAGPGQYRFLTTYLAGSPYPGAHWRAQAVDMNALGNQGSATAQMRSQVLGGRARGAGSSQAELPPGGVDLRPLLCLNTWEHAWLMDWGIGAKGSGGKVAFAAAWWDHIDWEKVAADSGIERGKYL</sequence>
<dbReference type="AlphaFoldDB" id="A0A0N0RTB4"/>
<dbReference type="STRING" id="150374.A0A0N0RTB4"/>
<keyword evidence="4" id="KW-1185">Reference proteome</keyword>
<organism evidence="3 4">
    <name type="scientific">Escovopsis weberi</name>
    <dbReference type="NCBI Taxonomy" id="150374"/>
    <lineage>
        <taxon>Eukaryota</taxon>
        <taxon>Fungi</taxon>
        <taxon>Dikarya</taxon>
        <taxon>Ascomycota</taxon>
        <taxon>Pezizomycotina</taxon>
        <taxon>Sordariomycetes</taxon>
        <taxon>Hypocreomycetidae</taxon>
        <taxon>Hypocreales</taxon>
        <taxon>Hypocreaceae</taxon>
        <taxon>Escovopsis</taxon>
    </lineage>
</organism>
<dbReference type="SUPFAM" id="SSF46609">
    <property type="entry name" value="Fe,Mn superoxide dismutase (SOD), N-terminal domain"/>
    <property type="match status" value="1"/>
</dbReference>
<gene>
    <name evidence="3" type="ORF">ESCO_000862</name>
</gene>
<dbReference type="InterPro" id="IPR036314">
    <property type="entry name" value="SOD_C_sf"/>
</dbReference>
<dbReference type="GO" id="GO:0005840">
    <property type="term" value="C:ribosome"/>
    <property type="evidence" value="ECO:0007669"/>
    <property type="project" value="UniProtKB-KW"/>
</dbReference>
<proteinExistence type="predicted"/>
<dbReference type="PANTHER" id="PTHR43595">
    <property type="entry name" value="37S RIBOSOMAL PROTEIN S26, MITOCHONDRIAL"/>
    <property type="match status" value="1"/>
</dbReference>
<dbReference type="InterPro" id="IPR036324">
    <property type="entry name" value="Mn/Fe_SOD_N_sf"/>
</dbReference>
<dbReference type="Proteomes" id="UP000053831">
    <property type="component" value="Unassembled WGS sequence"/>
</dbReference>
<accession>A0A0N0RTB4</accession>
<evidence type="ECO:0000259" key="2">
    <source>
        <dbReference type="Pfam" id="PF02777"/>
    </source>
</evidence>
<dbReference type="SUPFAM" id="SSF54719">
    <property type="entry name" value="Fe,Mn superoxide dismutase (SOD), C-terminal domain"/>
    <property type="match status" value="1"/>
</dbReference>
<dbReference type="GO" id="GO:0046872">
    <property type="term" value="F:metal ion binding"/>
    <property type="evidence" value="ECO:0007669"/>
    <property type="project" value="InterPro"/>
</dbReference>
<keyword evidence="3" id="KW-0687">Ribonucleoprotein</keyword>
<dbReference type="Pfam" id="PF02777">
    <property type="entry name" value="Sod_Fe_C"/>
    <property type="match status" value="1"/>
</dbReference>
<dbReference type="Gene3D" id="3.55.40.20">
    <property type="entry name" value="Iron/manganese superoxide dismutase, C-terminal domain"/>
    <property type="match status" value="1"/>
</dbReference>
<dbReference type="OrthoDB" id="275227at2759"/>
<name>A0A0N0RTB4_ESCWE</name>
<dbReference type="EMBL" id="LGSR01000020">
    <property type="protein sequence ID" value="KOS18953.1"/>
    <property type="molecule type" value="Genomic_DNA"/>
</dbReference>
<dbReference type="InterPro" id="IPR019832">
    <property type="entry name" value="Mn/Fe_SOD_C"/>
</dbReference>
<comment type="function">
    <text evidence="1">Component of the mitochondrial ribosome (mitoribosome), a dedicated translation machinery responsible for the synthesis of mitochondrial genome-encoded proteins, including at least some of the essential transmembrane subunits of the mitochondrial respiratory chain. The mitoribosomes are attached to the mitochondrial inner membrane and translation products are cotranslationally integrated into the membrane.</text>
</comment>
<keyword evidence="3" id="KW-0689">Ribosomal protein</keyword>
<feature type="domain" description="Manganese/iron superoxide dismutase C-terminal" evidence="2">
    <location>
        <begin position="233"/>
        <end position="279"/>
    </location>
</feature>
<dbReference type="GO" id="GO:0005737">
    <property type="term" value="C:cytoplasm"/>
    <property type="evidence" value="ECO:0007669"/>
    <property type="project" value="TreeGrafter"/>
</dbReference>
<evidence type="ECO:0000256" key="1">
    <source>
        <dbReference type="ARBA" id="ARBA00037226"/>
    </source>
</evidence>
<dbReference type="PANTHER" id="PTHR43595:SF2">
    <property type="entry name" value="SMALL RIBOSOMAL SUBUNIT PROTEIN MS42"/>
    <property type="match status" value="1"/>
</dbReference>
<protein>
    <submittedName>
        <fullName evidence="3">37S ribosomal protein S26</fullName>
    </submittedName>
</protein>
<dbReference type="GO" id="GO:0004784">
    <property type="term" value="F:superoxide dismutase activity"/>
    <property type="evidence" value="ECO:0007669"/>
    <property type="project" value="InterPro"/>
</dbReference>
<evidence type="ECO:0000313" key="4">
    <source>
        <dbReference type="Proteomes" id="UP000053831"/>
    </source>
</evidence>
<evidence type="ECO:0000313" key="3">
    <source>
        <dbReference type="EMBL" id="KOS18953.1"/>
    </source>
</evidence>